<dbReference type="Proteomes" id="UP000243232">
    <property type="component" value="Chromosome I"/>
</dbReference>
<keyword evidence="3" id="KW-0285">Flavoprotein</keyword>
<evidence type="ECO:0000256" key="3">
    <source>
        <dbReference type="ARBA" id="ARBA00022630"/>
    </source>
</evidence>
<dbReference type="OrthoDB" id="9766402at2"/>
<dbReference type="InterPro" id="IPR036188">
    <property type="entry name" value="FAD/NAD-bd_sf"/>
</dbReference>
<dbReference type="GO" id="GO:0004499">
    <property type="term" value="F:N,N-dimethylaniline monooxygenase activity"/>
    <property type="evidence" value="ECO:0007669"/>
    <property type="project" value="InterPro"/>
</dbReference>
<evidence type="ECO:0000256" key="4">
    <source>
        <dbReference type="ARBA" id="ARBA00022827"/>
    </source>
</evidence>
<organism evidence="9 10">
    <name type="scientific">Pseudomonas pohangensis</name>
    <dbReference type="NCBI Taxonomy" id="364197"/>
    <lineage>
        <taxon>Bacteria</taxon>
        <taxon>Pseudomonadati</taxon>
        <taxon>Pseudomonadota</taxon>
        <taxon>Gammaproteobacteria</taxon>
        <taxon>Pseudomonadales</taxon>
        <taxon>Pseudomonadaceae</taxon>
        <taxon>Pseudomonas</taxon>
    </lineage>
</organism>
<dbReference type="PANTHER" id="PTHR43098">
    <property type="entry name" value="L-ORNITHINE N(5)-MONOOXYGENASE-RELATED"/>
    <property type="match status" value="1"/>
</dbReference>
<keyword evidence="6" id="KW-0560">Oxidoreductase</keyword>
<keyword evidence="5" id="KW-0521">NADP</keyword>
<dbReference type="STRING" id="364197.SAMN05216296_1727"/>
<dbReference type="Pfam" id="PF00743">
    <property type="entry name" value="FMO-like"/>
    <property type="match status" value="1"/>
</dbReference>
<dbReference type="PANTHER" id="PTHR43098:SF3">
    <property type="entry name" value="L-ORNITHINE N(5)-MONOOXYGENASE-RELATED"/>
    <property type="match status" value="1"/>
</dbReference>
<dbReference type="InterPro" id="IPR020946">
    <property type="entry name" value="Flavin_mOase-like"/>
</dbReference>
<dbReference type="GO" id="GO:0050661">
    <property type="term" value="F:NADP binding"/>
    <property type="evidence" value="ECO:0007669"/>
    <property type="project" value="InterPro"/>
</dbReference>
<sequence>MSPAAQASAVRELDVAIVGAGFAGLYLVYLLRQRGFKVRAYEAGGDVGGTWYWNRYPGCRVDIVSMEYSYEFSEELQQEWQWSEKYATQPELLRYAQHVAERFDLRRDIQFNTRISSATFNDASGRWLVATDSGEQVSAQFVILATGILSAPNLPPFDGLESFTGDFYHTGQWPHEPVDFSGQRVAVVGTGSSGSQSLPLIAAQAEQLTVFQRTANYVIPAYNETLQPEAVAAIKRDYPQRRQASKLFPFAFSFETTGKSVFEFTPEQREQIYEAAWARGGLMFMGVFSDLLLDPAANATAQAFFRRKLDSIVSNPLTAEMLTPDFALGCKRLVVGTDFYETFNRPNVELVSIKHTPIERITPDGLVVAGKEYKVDAIVFATGFDANSGPILRMDIRGRNGLALRDKWSGGASCYLGLMPAGFPNLFTITGPGSPSALSNVLKSIEQHVDYIADCLDSMRSNGQRLIEADEQAEQAWALHVDAIAAQTVFKSCNSWYLGSNIPGKPRVISAYIGWPEYAEELAQIAADDYRGFRFTAA</sequence>
<protein>
    <submittedName>
        <fullName evidence="9">Cyclohexanone monooxygenase</fullName>
    </submittedName>
</protein>
<dbReference type="SUPFAM" id="SSF51905">
    <property type="entry name" value="FAD/NAD(P)-binding domain"/>
    <property type="match status" value="1"/>
</dbReference>
<evidence type="ECO:0000256" key="8">
    <source>
        <dbReference type="SAM" id="Phobius"/>
    </source>
</evidence>
<evidence type="ECO:0000256" key="7">
    <source>
        <dbReference type="ARBA" id="ARBA00023033"/>
    </source>
</evidence>
<gene>
    <name evidence="9" type="ORF">SAMN05216296_1727</name>
</gene>
<dbReference type="EMBL" id="LT629785">
    <property type="protein sequence ID" value="SDU09308.1"/>
    <property type="molecule type" value="Genomic_DNA"/>
</dbReference>
<evidence type="ECO:0000256" key="1">
    <source>
        <dbReference type="ARBA" id="ARBA00001974"/>
    </source>
</evidence>
<keyword evidence="4" id="KW-0274">FAD</keyword>
<name>A0A1H2FQS7_9PSED</name>
<evidence type="ECO:0000313" key="10">
    <source>
        <dbReference type="Proteomes" id="UP000243232"/>
    </source>
</evidence>
<evidence type="ECO:0000313" key="9">
    <source>
        <dbReference type="EMBL" id="SDU09308.1"/>
    </source>
</evidence>
<feature type="transmembrane region" description="Helical" evidence="8">
    <location>
        <begin position="15"/>
        <end position="31"/>
    </location>
</feature>
<dbReference type="RefSeq" id="WP_090194195.1">
    <property type="nucleotide sequence ID" value="NZ_LT629785.1"/>
</dbReference>
<dbReference type="InterPro" id="IPR050775">
    <property type="entry name" value="FAD-binding_Monooxygenases"/>
</dbReference>
<dbReference type="GO" id="GO:0050660">
    <property type="term" value="F:flavin adenine dinucleotide binding"/>
    <property type="evidence" value="ECO:0007669"/>
    <property type="project" value="InterPro"/>
</dbReference>
<keyword evidence="8" id="KW-0812">Transmembrane</keyword>
<dbReference type="InterPro" id="IPR000960">
    <property type="entry name" value="Flavin_mOase"/>
</dbReference>
<accession>A0A1H2FQS7</accession>
<evidence type="ECO:0000256" key="2">
    <source>
        <dbReference type="ARBA" id="ARBA00010139"/>
    </source>
</evidence>
<keyword evidence="8" id="KW-0472">Membrane</keyword>
<evidence type="ECO:0000256" key="5">
    <source>
        <dbReference type="ARBA" id="ARBA00022857"/>
    </source>
</evidence>
<dbReference type="Gene3D" id="3.50.50.60">
    <property type="entry name" value="FAD/NAD(P)-binding domain"/>
    <property type="match status" value="3"/>
</dbReference>
<comment type="cofactor">
    <cofactor evidence="1">
        <name>FAD</name>
        <dbReference type="ChEBI" id="CHEBI:57692"/>
    </cofactor>
</comment>
<evidence type="ECO:0000256" key="6">
    <source>
        <dbReference type="ARBA" id="ARBA00023002"/>
    </source>
</evidence>
<keyword evidence="8" id="KW-1133">Transmembrane helix</keyword>
<keyword evidence="10" id="KW-1185">Reference proteome</keyword>
<keyword evidence="7 9" id="KW-0503">Monooxygenase</keyword>
<reference evidence="10" key="1">
    <citation type="submission" date="2016-10" db="EMBL/GenBank/DDBJ databases">
        <authorList>
            <person name="Varghese N."/>
            <person name="Submissions S."/>
        </authorList>
    </citation>
    <scope>NUCLEOTIDE SEQUENCE [LARGE SCALE GENOMIC DNA]</scope>
    <source>
        <strain evidence="10">DSM 17875</strain>
    </source>
</reference>
<dbReference type="PRINTS" id="PR00370">
    <property type="entry name" value="FMOXYGENASE"/>
</dbReference>
<dbReference type="AlphaFoldDB" id="A0A1H2FQS7"/>
<comment type="similarity">
    <text evidence="2">Belongs to the FAD-binding monooxygenase family.</text>
</comment>
<proteinExistence type="inferred from homology"/>